<dbReference type="SUPFAM" id="SSF90123">
    <property type="entry name" value="ABC transporter transmembrane region"/>
    <property type="match status" value="1"/>
</dbReference>
<evidence type="ECO:0000256" key="2">
    <source>
        <dbReference type="ARBA" id="ARBA00022692"/>
    </source>
</evidence>
<accession>A0ABP0U7L1</accession>
<name>A0ABP0U7L1_9BRYO</name>
<sequence>MGKRNGYLPETPVFNGTTNVTVASRQRRWRLAIFISVFCVDLLFALLLYSTVHFWSDKNDFSLSGLWHSLTCFTTDTLDLVLLSLLRLGSLSGLSYYGSVLACVEAVDKEKKGKGSSKPQHSQQPTIRNNNSKVYSRAADANINGESRPNGKLLENGSLKEPLLSKKDSGAVKAPASFYQEWFAGSSRKDAVLLVVFLLCTGFQAYVGAKCVGFSFDTLHRLFNVRLEIWQSILMGTTVVWINAESSMLTRVVESNRVLSRALFLNAKRTAQDLEGSRIIIGAINNVNSMEAEEGTLRGDKGVREEQEVDQTSYLMRAVSLARNECLLLSCAFFCLLVSSVSSLILPNYQGRILDHVIQGAVALFRRDVILLIVFSLVTGLFEAVRNLSFTVVSKRVLKTLQDKLFTGIVIQDIAYFDGTTSGELTSRLTNDVSSMAEPVNWMLSALLRNLLALGGGFAMCFIISWKLSMLAFTTMAPIMHITAVYSRWSRELNRKRYALLAEANSSAAEALGNIRTVRAFSTEDVEIDRFKSKTLAAMRKGVGDSFAYAGAVAINDWLDLGASVLILWYGGVLVMDNRLSVGRLITFQLYWNQIQGAYKGIMSVLMSLTRAAGAAQRVLSLVDALPDIDPNAGTMVSHLDGAIKLEAVHFAYQMRPEHPVISGVNLDVGRGDVCALVGRSGGGKSTIVHLLMRFYDPTQGRILLDGWDLRDLNLKSVHKQMGLVAQDTQMFAGSIEENITYGLTSVDRDAMERAAKSANAHDFILRFPDGYATRVGERGVRLSGGQRQRVAIARMLLRQPKILLLDEATSSLDTESEASVQQALDRLIGEGGRTIVLVAHRLSTVRNANNIAVLDKGALVEQGTHEQLLEIKDGVYERLVRRQLNKVSNRILDDPEAEDTSDDINILLNDTSSHT</sequence>
<dbReference type="Pfam" id="PF00664">
    <property type="entry name" value="ABC_membrane"/>
    <property type="match status" value="1"/>
</dbReference>
<reference evidence="10" key="1">
    <citation type="submission" date="2024-02" db="EMBL/GenBank/DDBJ databases">
        <authorList>
            <consortium name="ELIXIR-Norway"/>
            <consortium name="Elixir Norway"/>
        </authorList>
    </citation>
    <scope>NUCLEOTIDE SEQUENCE</scope>
</reference>
<evidence type="ECO:0000256" key="7">
    <source>
        <dbReference type="SAM" id="Phobius"/>
    </source>
</evidence>
<feature type="transmembrane region" description="Helical" evidence="7">
    <location>
        <begin position="191"/>
        <end position="209"/>
    </location>
</feature>
<keyword evidence="4" id="KW-0067">ATP-binding</keyword>
<keyword evidence="2 7" id="KW-0812">Transmembrane</keyword>
<feature type="transmembrane region" description="Helical" evidence="7">
    <location>
        <begin position="369"/>
        <end position="389"/>
    </location>
</feature>
<dbReference type="Gene3D" id="3.40.50.300">
    <property type="entry name" value="P-loop containing nucleotide triphosphate hydrolases"/>
    <property type="match status" value="1"/>
</dbReference>
<evidence type="ECO:0000256" key="6">
    <source>
        <dbReference type="ARBA" id="ARBA00023136"/>
    </source>
</evidence>
<keyword evidence="11" id="KW-1185">Reference proteome</keyword>
<feature type="transmembrane region" description="Helical" evidence="7">
    <location>
        <begin position="446"/>
        <end position="465"/>
    </location>
</feature>
<dbReference type="PANTHER" id="PTHR43394:SF5">
    <property type="entry name" value="ABC TRANSPORTER B FAMILY"/>
    <property type="match status" value="1"/>
</dbReference>
<evidence type="ECO:0000256" key="5">
    <source>
        <dbReference type="ARBA" id="ARBA00022989"/>
    </source>
</evidence>
<feature type="domain" description="ABC transporter" evidence="8">
    <location>
        <begin position="644"/>
        <end position="882"/>
    </location>
</feature>
<dbReference type="InterPro" id="IPR011527">
    <property type="entry name" value="ABC1_TM_dom"/>
</dbReference>
<proteinExistence type="predicted"/>
<dbReference type="SUPFAM" id="SSF52540">
    <property type="entry name" value="P-loop containing nucleoside triphosphate hydrolases"/>
    <property type="match status" value="1"/>
</dbReference>
<comment type="subcellular location">
    <subcellularLocation>
        <location evidence="1">Membrane</location>
        <topology evidence="1">Multi-pass membrane protein</topology>
    </subcellularLocation>
</comment>
<evidence type="ECO:0000256" key="4">
    <source>
        <dbReference type="ARBA" id="ARBA00022840"/>
    </source>
</evidence>
<dbReference type="EMBL" id="OZ019894">
    <property type="protein sequence ID" value="CAK9214891.1"/>
    <property type="molecule type" value="Genomic_DNA"/>
</dbReference>
<evidence type="ECO:0000256" key="1">
    <source>
        <dbReference type="ARBA" id="ARBA00004141"/>
    </source>
</evidence>
<dbReference type="PROSITE" id="PS00211">
    <property type="entry name" value="ABC_TRANSPORTER_1"/>
    <property type="match status" value="1"/>
</dbReference>
<dbReference type="InterPro" id="IPR027417">
    <property type="entry name" value="P-loop_NTPase"/>
</dbReference>
<dbReference type="CDD" id="cd18572">
    <property type="entry name" value="ABC_6TM_TAP"/>
    <property type="match status" value="1"/>
</dbReference>
<organism evidence="10 11">
    <name type="scientific">Sphagnum troendelagicum</name>
    <dbReference type="NCBI Taxonomy" id="128251"/>
    <lineage>
        <taxon>Eukaryota</taxon>
        <taxon>Viridiplantae</taxon>
        <taxon>Streptophyta</taxon>
        <taxon>Embryophyta</taxon>
        <taxon>Bryophyta</taxon>
        <taxon>Sphagnophytina</taxon>
        <taxon>Sphagnopsida</taxon>
        <taxon>Sphagnales</taxon>
        <taxon>Sphagnaceae</taxon>
        <taxon>Sphagnum</taxon>
    </lineage>
</organism>
<evidence type="ECO:0000256" key="3">
    <source>
        <dbReference type="ARBA" id="ARBA00022741"/>
    </source>
</evidence>
<dbReference type="PROSITE" id="PS50929">
    <property type="entry name" value="ABC_TM1F"/>
    <property type="match status" value="1"/>
</dbReference>
<dbReference type="InterPro" id="IPR003593">
    <property type="entry name" value="AAA+_ATPase"/>
</dbReference>
<dbReference type="InterPro" id="IPR003439">
    <property type="entry name" value="ABC_transporter-like_ATP-bd"/>
</dbReference>
<feature type="transmembrane region" description="Helical" evidence="7">
    <location>
        <begin position="31"/>
        <end position="55"/>
    </location>
</feature>
<dbReference type="Pfam" id="PF00005">
    <property type="entry name" value="ABC_tran"/>
    <property type="match status" value="1"/>
</dbReference>
<dbReference type="SMART" id="SM00382">
    <property type="entry name" value="AAA"/>
    <property type="match status" value="1"/>
</dbReference>
<evidence type="ECO:0000313" key="10">
    <source>
        <dbReference type="EMBL" id="CAK9214891.1"/>
    </source>
</evidence>
<dbReference type="PROSITE" id="PS50893">
    <property type="entry name" value="ABC_TRANSPORTER_2"/>
    <property type="match status" value="1"/>
</dbReference>
<evidence type="ECO:0000259" key="8">
    <source>
        <dbReference type="PROSITE" id="PS50893"/>
    </source>
</evidence>
<evidence type="ECO:0000259" key="9">
    <source>
        <dbReference type="PROSITE" id="PS50929"/>
    </source>
</evidence>
<dbReference type="InterPro" id="IPR017871">
    <property type="entry name" value="ABC_transporter-like_CS"/>
</dbReference>
<dbReference type="Gene3D" id="1.20.1560.10">
    <property type="entry name" value="ABC transporter type 1, transmembrane domain"/>
    <property type="match status" value="1"/>
</dbReference>
<keyword evidence="3" id="KW-0547">Nucleotide-binding</keyword>
<keyword evidence="6 7" id="KW-0472">Membrane</keyword>
<gene>
    <name evidence="10" type="ORF">CSSPTR1EN2_LOCUS12458</name>
</gene>
<protein>
    <submittedName>
        <fullName evidence="10">Uncharacterized protein</fullName>
    </submittedName>
</protein>
<feature type="transmembrane region" description="Helical" evidence="7">
    <location>
        <begin position="326"/>
        <end position="349"/>
    </location>
</feature>
<dbReference type="Proteomes" id="UP001497512">
    <property type="component" value="Chromosome 2"/>
</dbReference>
<dbReference type="PANTHER" id="PTHR43394">
    <property type="entry name" value="ATP-DEPENDENT PERMEASE MDL1, MITOCHONDRIAL"/>
    <property type="match status" value="1"/>
</dbReference>
<evidence type="ECO:0000313" key="11">
    <source>
        <dbReference type="Proteomes" id="UP001497512"/>
    </source>
</evidence>
<dbReference type="InterPro" id="IPR039421">
    <property type="entry name" value="Type_1_exporter"/>
</dbReference>
<keyword evidence="5 7" id="KW-1133">Transmembrane helix</keyword>
<dbReference type="InterPro" id="IPR036640">
    <property type="entry name" value="ABC1_TM_sf"/>
</dbReference>
<feature type="domain" description="ABC transmembrane type-1" evidence="9">
    <location>
        <begin position="332"/>
        <end position="611"/>
    </location>
</feature>